<dbReference type="OrthoDB" id="1523666at2"/>
<comment type="caution">
    <text evidence="8">The sequence shown here is derived from an EMBL/GenBank/DDBJ whole genome shotgun (WGS) entry which is preliminary data.</text>
</comment>
<dbReference type="RefSeq" id="WP_091854038.1">
    <property type="nucleotide sequence ID" value="NZ_FNIW01000014.1"/>
</dbReference>
<dbReference type="PANTHER" id="PTHR43867">
    <property type="entry name" value="CELLULOSE SYNTHASE CATALYTIC SUBUNIT A [UDP-FORMING]"/>
    <property type="match status" value="1"/>
</dbReference>
<feature type="transmembrane region" description="Helical" evidence="7">
    <location>
        <begin position="308"/>
        <end position="327"/>
    </location>
</feature>
<keyword evidence="4 7" id="KW-0812">Transmembrane</keyword>
<dbReference type="SUPFAM" id="SSF53448">
    <property type="entry name" value="Nucleotide-diphospho-sugar transferases"/>
    <property type="match status" value="1"/>
</dbReference>
<dbReference type="EMBL" id="FNIW01000014">
    <property type="protein sequence ID" value="SDO29148.1"/>
    <property type="molecule type" value="Genomic_DNA"/>
</dbReference>
<evidence type="ECO:0000256" key="6">
    <source>
        <dbReference type="ARBA" id="ARBA00023136"/>
    </source>
</evidence>
<evidence type="ECO:0000256" key="7">
    <source>
        <dbReference type="SAM" id="Phobius"/>
    </source>
</evidence>
<dbReference type="AlphaFoldDB" id="A0A1H0ICL6"/>
<dbReference type="CDD" id="cd06423">
    <property type="entry name" value="CESA_like"/>
    <property type="match status" value="1"/>
</dbReference>
<evidence type="ECO:0000256" key="5">
    <source>
        <dbReference type="ARBA" id="ARBA00022989"/>
    </source>
</evidence>
<proteinExistence type="predicted"/>
<comment type="subcellular location">
    <subcellularLocation>
        <location evidence="1">Membrane</location>
        <topology evidence="1">Multi-pass membrane protein</topology>
    </subcellularLocation>
</comment>
<keyword evidence="2" id="KW-0328">Glycosyltransferase</keyword>
<evidence type="ECO:0000256" key="4">
    <source>
        <dbReference type="ARBA" id="ARBA00022692"/>
    </source>
</evidence>
<keyword evidence="3" id="KW-0808">Transferase</keyword>
<feature type="transmembrane region" description="Helical" evidence="7">
    <location>
        <begin position="6"/>
        <end position="30"/>
    </location>
</feature>
<evidence type="ECO:0000256" key="3">
    <source>
        <dbReference type="ARBA" id="ARBA00022679"/>
    </source>
</evidence>
<dbReference type="Proteomes" id="UP000199134">
    <property type="component" value="Unassembled WGS sequence"/>
</dbReference>
<accession>A0A1H0ICL6</accession>
<dbReference type="Pfam" id="PF13641">
    <property type="entry name" value="Glyco_tranf_2_3"/>
    <property type="match status" value="1"/>
</dbReference>
<dbReference type="Gene3D" id="3.90.550.10">
    <property type="entry name" value="Spore Coat Polysaccharide Biosynthesis Protein SpsA, Chain A"/>
    <property type="match status" value="1"/>
</dbReference>
<dbReference type="GO" id="GO:0016020">
    <property type="term" value="C:membrane"/>
    <property type="evidence" value="ECO:0007669"/>
    <property type="project" value="UniProtKB-SubCell"/>
</dbReference>
<dbReference type="InterPro" id="IPR029044">
    <property type="entry name" value="Nucleotide-diphossugar_trans"/>
</dbReference>
<dbReference type="GO" id="GO:0016757">
    <property type="term" value="F:glycosyltransferase activity"/>
    <property type="evidence" value="ECO:0007669"/>
    <property type="project" value="UniProtKB-KW"/>
</dbReference>
<keyword evidence="6 7" id="KW-0472">Membrane</keyword>
<name>A0A1H0ICL6_9BACT</name>
<evidence type="ECO:0000256" key="2">
    <source>
        <dbReference type="ARBA" id="ARBA00022676"/>
    </source>
</evidence>
<feature type="transmembrane region" description="Helical" evidence="7">
    <location>
        <begin position="339"/>
        <end position="356"/>
    </location>
</feature>
<sequence length="398" mass="45530">MNIQVIITIIDFLLWLIIAANVVYALFFALASHLPKKTHLTSPISHQPSFLVLIPAYHEDAVIINTIESFLQQDYPKDSYQLCVISDHMAATTNKQLTVLPITLLQPTFESSSKAKALQYAISNIRHHTSYIYDYVVILDADNIVATDFLSRLSRIARPNIAIQCHRTAKNVDNDIAALDGLSEEINNSIFRRGHNRIGMSSALIGSGMCFNYNWFIANVAKLNSAVEDRELEALLMKQGIYIHYAEDIHVLDEKVSNSDNFQRQRLRWMTGQMQTLFQMLPYIPKAIITGNINYIDKTIQQTLTPRSILLVLTPILCIIATLTSYIIHHTSFLFPLKWWLLLLLLFTALYFAIPAKQRNSNLYNKALALPNLAWRMLDNLLHIRPNNKEFIHTTHNK</sequence>
<dbReference type="InterPro" id="IPR050321">
    <property type="entry name" value="Glycosyltr_2/OpgH_subfam"/>
</dbReference>
<reference evidence="9" key="1">
    <citation type="submission" date="2016-10" db="EMBL/GenBank/DDBJ databases">
        <authorList>
            <person name="de Groot N.N."/>
        </authorList>
    </citation>
    <scope>NUCLEOTIDE SEQUENCE [LARGE SCALE GENOMIC DNA]</scope>
    <source>
        <strain evidence="9">BP1-145</strain>
    </source>
</reference>
<evidence type="ECO:0000313" key="8">
    <source>
        <dbReference type="EMBL" id="SDO29148.1"/>
    </source>
</evidence>
<protein>
    <submittedName>
        <fullName evidence="8">Glycosyltransferase, catalytic subunit of cellulose synthase and poly-beta-1,6-N-acetylglucosamine synthase</fullName>
    </submittedName>
</protein>
<dbReference type="PANTHER" id="PTHR43867:SF2">
    <property type="entry name" value="CELLULOSE SYNTHASE CATALYTIC SUBUNIT A [UDP-FORMING]"/>
    <property type="match status" value="1"/>
</dbReference>
<evidence type="ECO:0000313" key="9">
    <source>
        <dbReference type="Proteomes" id="UP000199134"/>
    </source>
</evidence>
<organism evidence="8 9">
    <name type="scientific">Prevotella communis</name>
    <dbReference type="NCBI Taxonomy" id="2913614"/>
    <lineage>
        <taxon>Bacteria</taxon>
        <taxon>Pseudomonadati</taxon>
        <taxon>Bacteroidota</taxon>
        <taxon>Bacteroidia</taxon>
        <taxon>Bacteroidales</taxon>
        <taxon>Prevotellaceae</taxon>
        <taxon>Prevotella</taxon>
    </lineage>
</organism>
<evidence type="ECO:0000256" key="1">
    <source>
        <dbReference type="ARBA" id="ARBA00004141"/>
    </source>
</evidence>
<keyword evidence="5 7" id="KW-1133">Transmembrane helix</keyword>
<gene>
    <name evidence="8" type="ORF">SAMN04487900_11442</name>
</gene>